<name>A0ABQ3YVK6_9ACTN</name>
<accession>A0ABQ3YVK6</accession>
<gene>
    <name evidence="1" type="ORF">Adu01nite_29590</name>
</gene>
<organism evidence="1 2">
    <name type="scientific">Paractinoplanes durhamensis</name>
    <dbReference type="NCBI Taxonomy" id="113563"/>
    <lineage>
        <taxon>Bacteria</taxon>
        <taxon>Bacillati</taxon>
        <taxon>Actinomycetota</taxon>
        <taxon>Actinomycetes</taxon>
        <taxon>Micromonosporales</taxon>
        <taxon>Micromonosporaceae</taxon>
        <taxon>Paractinoplanes</taxon>
    </lineage>
</organism>
<protein>
    <submittedName>
        <fullName evidence="1">Uncharacterized protein</fullName>
    </submittedName>
</protein>
<evidence type="ECO:0000313" key="2">
    <source>
        <dbReference type="Proteomes" id="UP000637628"/>
    </source>
</evidence>
<reference evidence="1 2" key="1">
    <citation type="submission" date="2021-01" db="EMBL/GenBank/DDBJ databases">
        <title>Whole genome shotgun sequence of Actinoplanes durhamensis NBRC 14914.</title>
        <authorList>
            <person name="Komaki H."/>
            <person name="Tamura T."/>
        </authorList>
    </citation>
    <scope>NUCLEOTIDE SEQUENCE [LARGE SCALE GENOMIC DNA]</scope>
    <source>
        <strain evidence="1 2">NBRC 14914</strain>
    </source>
</reference>
<dbReference type="RefSeq" id="WP_379135048.1">
    <property type="nucleotide sequence ID" value="NZ_JBHTFU010000001.1"/>
</dbReference>
<comment type="caution">
    <text evidence="1">The sequence shown here is derived from an EMBL/GenBank/DDBJ whole genome shotgun (WGS) entry which is preliminary data.</text>
</comment>
<dbReference type="EMBL" id="BOML01000023">
    <property type="protein sequence ID" value="GIE01609.1"/>
    <property type="molecule type" value="Genomic_DNA"/>
</dbReference>
<sequence>MASVGEARRSSRRLILVSAAVAVVVLAGAAIAGTRLLGDGGSGQSTADEPYYGTTAELEGSADAIVRGTLTATRPDADETVATVQVSSIAKGSVAAGAAIEVAYSASGPETPEGLHRGGDFVLLLQVRDGKTWNLVNTTQGYYTVAGANLTPGPDNDVPLSASVTQRLGMS</sequence>
<dbReference type="Proteomes" id="UP000637628">
    <property type="component" value="Unassembled WGS sequence"/>
</dbReference>
<keyword evidence="2" id="KW-1185">Reference proteome</keyword>
<evidence type="ECO:0000313" key="1">
    <source>
        <dbReference type="EMBL" id="GIE01609.1"/>
    </source>
</evidence>
<proteinExistence type="predicted"/>